<proteinExistence type="inferred from homology"/>
<gene>
    <name evidence="7" type="ORF">GFK26_19465</name>
</gene>
<feature type="compositionally biased region" description="Basic residues" evidence="5">
    <location>
        <begin position="321"/>
        <end position="331"/>
    </location>
</feature>
<dbReference type="GO" id="GO:0003677">
    <property type="term" value="F:DNA binding"/>
    <property type="evidence" value="ECO:0007669"/>
    <property type="project" value="UniProtKB-KW"/>
</dbReference>
<dbReference type="Gene3D" id="1.10.10.10">
    <property type="entry name" value="Winged helix-like DNA-binding domain superfamily/Winged helix DNA-binding domain"/>
    <property type="match status" value="1"/>
</dbReference>
<evidence type="ECO:0000313" key="8">
    <source>
        <dbReference type="Proteomes" id="UP000326780"/>
    </source>
</evidence>
<dbReference type="Pfam" id="PF03466">
    <property type="entry name" value="LysR_substrate"/>
    <property type="match status" value="1"/>
</dbReference>
<name>A0A5Q0M5R4_VARPD</name>
<reference evidence="7 8" key="1">
    <citation type="submission" date="2019-10" db="EMBL/GenBank/DDBJ databases">
        <title>Complete genome sequence of Variovorax paradoxus 5C-2.</title>
        <authorList>
            <person name="Gogoleva N.E."/>
            <person name="Balkin A.S."/>
        </authorList>
    </citation>
    <scope>NUCLEOTIDE SEQUENCE [LARGE SCALE GENOMIC DNA]</scope>
    <source>
        <strain evidence="7 8">5C-2</strain>
    </source>
</reference>
<evidence type="ECO:0000256" key="2">
    <source>
        <dbReference type="ARBA" id="ARBA00023015"/>
    </source>
</evidence>
<feature type="domain" description="HTH lysR-type" evidence="6">
    <location>
        <begin position="8"/>
        <end position="65"/>
    </location>
</feature>
<dbReference type="InterPro" id="IPR000847">
    <property type="entry name" value="LysR_HTH_N"/>
</dbReference>
<keyword evidence="3" id="KW-0238">DNA-binding</keyword>
<dbReference type="AlphaFoldDB" id="A0A5Q0M5R4"/>
<dbReference type="Gene3D" id="3.40.190.290">
    <property type="match status" value="1"/>
</dbReference>
<evidence type="ECO:0000256" key="4">
    <source>
        <dbReference type="ARBA" id="ARBA00023163"/>
    </source>
</evidence>
<sequence>MLAQVSRLRFRHLQFLDILGKTRNLRLTAEQMYMTQSAATKVLMDIEEMLEARLFDRLPRDMQPNELGLFTLRYAYSALDGHRKFVDEFSNLKLGGHGHLSIGAISGAAAHLLIAAVAELQRLRPLLVVKVLEQSSDQLIVWLAERKIDVMIGRFTDESQRDQFHYENLTSEGLQITAGVHHPLRGSKTPGLRELSNWPWILYPTSTALRKVSDDIFRSTGLSLTSGIVETPSFLFALELMQSTTMLSLQPAALVDKYVRRGLLTRIAAELPNRIPDFGLITLQGEPPSTPVLAFMDVIRSMADREAEAALAERATPGARTKPRGRTSSRC</sequence>
<dbReference type="PANTHER" id="PTHR30419">
    <property type="entry name" value="HTH-TYPE TRANSCRIPTIONAL REGULATOR YBHD"/>
    <property type="match status" value="1"/>
</dbReference>
<dbReference type="GO" id="GO:0005829">
    <property type="term" value="C:cytosol"/>
    <property type="evidence" value="ECO:0007669"/>
    <property type="project" value="TreeGrafter"/>
</dbReference>
<evidence type="ECO:0000256" key="1">
    <source>
        <dbReference type="ARBA" id="ARBA00009437"/>
    </source>
</evidence>
<dbReference type="SUPFAM" id="SSF53850">
    <property type="entry name" value="Periplasmic binding protein-like II"/>
    <property type="match status" value="1"/>
</dbReference>
<accession>A0A5Q0M5R4</accession>
<evidence type="ECO:0000256" key="5">
    <source>
        <dbReference type="SAM" id="MobiDB-lite"/>
    </source>
</evidence>
<organism evidence="7 8">
    <name type="scientific">Variovorax paradoxus</name>
    <dbReference type="NCBI Taxonomy" id="34073"/>
    <lineage>
        <taxon>Bacteria</taxon>
        <taxon>Pseudomonadati</taxon>
        <taxon>Pseudomonadota</taxon>
        <taxon>Betaproteobacteria</taxon>
        <taxon>Burkholderiales</taxon>
        <taxon>Comamonadaceae</taxon>
        <taxon>Variovorax</taxon>
    </lineage>
</organism>
<dbReference type="InterPro" id="IPR036388">
    <property type="entry name" value="WH-like_DNA-bd_sf"/>
</dbReference>
<feature type="region of interest" description="Disordered" evidence="5">
    <location>
        <begin position="309"/>
        <end position="331"/>
    </location>
</feature>
<evidence type="ECO:0000313" key="7">
    <source>
        <dbReference type="EMBL" id="QFZ84786.1"/>
    </source>
</evidence>
<dbReference type="EMBL" id="CP045644">
    <property type="protein sequence ID" value="QFZ84786.1"/>
    <property type="molecule type" value="Genomic_DNA"/>
</dbReference>
<dbReference type="Proteomes" id="UP000326780">
    <property type="component" value="Chromosome"/>
</dbReference>
<feature type="compositionally biased region" description="Low complexity" evidence="5">
    <location>
        <begin position="309"/>
        <end position="320"/>
    </location>
</feature>
<dbReference type="InterPro" id="IPR036390">
    <property type="entry name" value="WH_DNA-bd_sf"/>
</dbReference>
<dbReference type="InterPro" id="IPR005119">
    <property type="entry name" value="LysR_subst-bd"/>
</dbReference>
<dbReference type="PANTHER" id="PTHR30419:SF8">
    <property type="entry name" value="NITROGEN ASSIMILATION TRANSCRIPTIONAL ACTIVATOR-RELATED"/>
    <property type="match status" value="1"/>
</dbReference>
<dbReference type="SUPFAM" id="SSF46785">
    <property type="entry name" value="Winged helix' DNA-binding domain"/>
    <property type="match status" value="1"/>
</dbReference>
<evidence type="ECO:0000256" key="3">
    <source>
        <dbReference type="ARBA" id="ARBA00023125"/>
    </source>
</evidence>
<dbReference type="PROSITE" id="PS50931">
    <property type="entry name" value="HTH_LYSR"/>
    <property type="match status" value="1"/>
</dbReference>
<protein>
    <submittedName>
        <fullName evidence="7">LysR family transcriptional regulator</fullName>
    </submittedName>
</protein>
<comment type="similarity">
    <text evidence="1">Belongs to the LysR transcriptional regulatory family.</text>
</comment>
<keyword evidence="2" id="KW-0805">Transcription regulation</keyword>
<dbReference type="InterPro" id="IPR050950">
    <property type="entry name" value="HTH-type_LysR_regulators"/>
</dbReference>
<evidence type="ECO:0000259" key="6">
    <source>
        <dbReference type="PROSITE" id="PS50931"/>
    </source>
</evidence>
<keyword evidence="4" id="KW-0804">Transcription</keyword>
<dbReference type="GO" id="GO:0003700">
    <property type="term" value="F:DNA-binding transcription factor activity"/>
    <property type="evidence" value="ECO:0007669"/>
    <property type="project" value="InterPro"/>
</dbReference>
<dbReference type="Pfam" id="PF00126">
    <property type="entry name" value="HTH_1"/>
    <property type="match status" value="1"/>
</dbReference>
<dbReference type="RefSeq" id="WP_153283408.1">
    <property type="nucleotide sequence ID" value="NZ_CP045644.1"/>
</dbReference>